<proteinExistence type="predicted"/>
<reference evidence="2" key="1">
    <citation type="submission" date="2020-08" db="EMBL/GenBank/DDBJ databases">
        <title>Genome public.</title>
        <authorList>
            <person name="Liu C."/>
            <person name="Sun Q."/>
        </authorList>
    </citation>
    <scope>NUCLEOTIDE SEQUENCE</scope>
    <source>
        <strain evidence="2">BX15</strain>
    </source>
</reference>
<feature type="compositionally biased region" description="Basic and acidic residues" evidence="1">
    <location>
        <begin position="30"/>
        <end position="39"/>
    </location>
</feature>
<evidence type="ECO:0000256" key="1">
    <source>
        <dbReference type="SAM" id="MobiDB-lite"/>
    </source>
</evidence>
<sequence length="55" mass="6247">MTDLKYGVHNPNLAQHLNQGRQTLKQSEQQLKDQEKDNQNADTKLADAMALLRGK</sequence>
<feature type="compositionally biased region" description="Polar residues" evidence="1">
    <location>
        <begin position="12"/>
        <end position="29"/>
    </location>
</feature>
<dbReference type="AlphaFoldDB" id="A0A923S9I8"/>
<feature type="region of interest" description="Disordered" evidence="1">
    <location>
        <begin position="1"/>
        <end position="43"/>
    </location>
</feature>
<dbReference type="EMBL" id="JACOQI010000091">
    <property type="protein sequence ID" value="MBC5772388.1"/>
    <property type="molecule type" value="Genomic_DNA"/>
</dbReference>
<name>A0A923S9I8_9FIRM</name>
<dbReference type="RefSeq" id="WP_187016484.1">
    <property type="nucleotide sequence ID" value="NZ_JACOQI010000091.1"/>
</dbReference>
<evidence type="ECO:0000313" key="3">
    <source>
        <dbReference type="Proteomes" id="UP000620327"/>
    </source>
</evidence>
<evidence type="ECO:0000313" key="2">
    <source>
        <dbReference type="EMBL" id="MBC5772388.1"/>
    </source>
</evidence>
<keyword evidence="3" id="KW-1185">Reference proteome</keyword>
<dbReference type="Proteomes" id="UP000620327">
    <property type="component" value="Unassembled WGS sequence"/>
</dbReference>
<accession>A0A923S9I8</accession>
<comment type="caution">
    <text evidence="2">The sequence shown here is derived from an EMBL/GenBank/DDBJ whole genome shotgun (WGS) entry which is preliminary data.</text>
</comment>
<protein>
    <submittedName>
        <fullName evidence="2">Uncharacterized protein</fullName>
    </submittedName>
</protein>
<gene>
    <name evidence="2" type="ORF">H8Z83_19150</name>
</gene>
<organism evidence="2 3">
    <name type="scientific">Dysosmobacter segnis</name>
    <dbReference type="NCBI Taxonomy" id="2763042"/>
    <lineage>
        <taxon>Bacteria</taxon>
        <taxon>Bacillati</taxon>
        <taxon>Bacillota</taxon>
        <taxon>Clostridia</taxon>
        <taxon>Eubacteriales</taxon>
        <taxon>Oscillospiraceae</taxon>
        <taxon>Dysosmobacter</taxon>
    </lineage>
</organism>